<dbReference type="Gene3D" id="3.40.50.1820">
    <property type="entry name" value="alpha/beta hydrolase"/>
    <property type="match status" value="3"/>
</dbReference>
<name>A0A9P7FV45_9AGAR</name>
<dbReference type="InterPro" id="IPR002018">
    <property type="entry name" value="CarbesteraseB"/>
</dbReference>
<dbReference type="SUPFAM" id="SSF53474">
    <property type="entry name" value="alpha/beta-Hydrolases"/>
    <property type="match status" value="1"/>
</dbReference>
<dbReference type="InterPro" id="IPR029058">
    <property type="entry name" value="AB_hydrolase_fold"/>
</dbReference>
<organism evidence="3 4">
    <name type="scientific">Sphagnurus paluster</name>
    <dbReference type="NCBI Taxonomy" id="117069"/>
    <lineage>
        <taxon>Eukaryota</taxon>
        <taxon>Fungi</taxon>
        <taxon>Dikarya</taxon>
        <taxon>Basidiomycota</taxon>
        <taxon>Agaricomycotina</taxon>
        <taxon>Agaricomycetes</taxon>
        <taxon>Agaricomycetidae</taxon>
        <taxon>Agaricales</taxon>
        <taxon>Tricholomatineae</taxon>
        <taxon>Lyophyllaceae</taxon>
        <taxon>Sphagnurus</taxon>
    </lineage>
</organism>
<dbReference type="InterPro" id="IPR050309">
    <property type="entry name" value="Type-B_Carboxylest/Lipase"/>
</dbReference>
<dbReference type="Proteomes" id="UP000717328">
    <property type="component" value="Unassembled WGS sequence"/>
</dbReference>
<keyword evidence="4" id="KW-1185">Reference proteome</keyword>
<protein>
    <recommendedName>
        <fullName evidence="2">Carboxylesterase type B domain-containing protein</fullName>
    </recommendedName>
</protein>
<proteinExistence type="predicted"/>
<dbReference type="EMBL" id="JABCKI010005739">
    <property type="protein sequence ID" value="KAG5638889.1"/>
    <property type="molecule type" value="Genomic_DNA"/>
</dbReference>
<reference evidence="3" key="2">
    <citation type="submission" date="2021-10" db="EMBL/GenBank/DDBJ databases">
        <title>Phylogenomics reveals ancestral predisposition of the termite-cultivated fungus Termitomyces towards a domesticated lifestyle.</title>
        <authorList>
            <person name="Auxier B."/>
            <person name="Grum-Grzhimaylo A."/>
            <person name="Cardenas M.E."/>
            <person name="Lodge J.D."/>
            <person name="Laessoe T."/>
            <person name="Pedersen O."/>
            <person name="Smith M.E."/>
            <person name="Kuyper T.W."/>
            <person name="Franco-Molano E.A."/>
            <person name="Baroni T.J."/>
            <person name="Aanen D.K."/>
        </authorList>
    </citation>
    <scope>NUCLEOTIDE SEQUENCE</scope>
    <source>
        <strain evidence="3">D49</strain>
    </source>
</reference>
<feature type="domain" description="Carboxylesterase type B" evidence="2">
    <location>
        <begin position="195"/>
        <end position="283"/>
    </location>
</feature>
<evidence type="ECO:0000256" key="1">
    <source>
        <dbReference type="SAM" id="SignalP"/>
    </source>
</evidence>
<evidence type="ECO:0000313" key="3">
    <source>
        <dbReference type="EMBL" id="KAG5638889.1"/>
    </source>
</evidence>
<sequence>MLYSSLVFLALCARPAVAVAVAALPTVKLDSATITGTNGIFSSKFLGIPFAKPPVGDLRFRLPQPIPAYTTNFAASSFGLSCPQQAISLPIVSGLAAEAANLIVNSIFGTILPDSEDCAYRFHEVGKCLECLYRSYVECGKAGECYTDIQASGRSGAPRQAIQCPAYRGTGFGFLAGKEVKAAGIGNLGLQDRNWGQSAGAISTSLHMVANNGNAEGLFRAAFMQSGSPIPVGDITNGQKYYDAIVSQTGCSGSADTLSCLRKVSYATLKAAINKTEAQLKSYVQNTFLPGVTAAEVDKLATLYPDSVTEGSPFDTGYLNVLSPQFKRIASFQGDGVFQAPRRFFLQERSGKQNTWAFLSKRLKFTPVLGSFHASDILNVYGGGGMADYLIRFATNLNPNSNFGLQWPQYTTSSPKLLTFMDGYETITDDTYRKDAMAYLINVTFDHPL</sequence>
<dbReference type="Pfam" id="PF00135">
    <property type="entry name" value="COesterase"/>
    <property type="match status" value="2"/>
</dbReference>
<evidence type="ECO:0000259" key="2">
    <source>
        <dbReference type="Pfam" id="PF00135"/>
    </source>
</evidence>
<accession>A0A9P7FV45</accession>
<keyword evidence="1" id="KW-0732">Signal</keyword>
<evidence type="ECO:0000313" key="4">
    <source>
        <dbReference type="Proteomes" id="UP000717328"/>
    </source>
</evidence>
<gene>
    <name evidence="3" type="ORF">H0H81_008948</name>
</gene>
<feature type="signal peptide" evidence="1">
    <location>
        <begin position="1"/>
        <end position="18"/>
    </location>
</feature>
<dbReference type="PANTHER" id="PTHR11559">
    <property type="entry name" value="CARBOXYLESTERASE"/>
    <property type="match status" value="1"/>
</dbReference>
<feature type="domain" description="Carboxylesterase type B" evidence="2">
    <location>
        <begin position="27"/>
        <end position="118"/>
    </location>
</feature>
<comment type="caution">
    <text evidence="3">The sequence shown here is derived from an EMBL/GenBank/DDBJ whole genome shotgun (WGS) entry which is preliminary data.</text>
</comment>
<reference evidence="3" key="1">
    <citation type="submission" date="2021-02" db="EMBL/GenBank/DDBJ databases">
        <authorList>
            <person name="Nieuwenhuis M."/>
            <person name="Van De Peppel L.J.J."/>
        </authorList>
    </citation>
    <scope>NUCLEOTIDE SEQUENCE</scope>
    <source>
        <strain evidence="3">D49</strain>
    </source>
</reference>
<feature type="chain" id="PRO_5040158697" description="Carboxylesterase type B domain-containing protein" evidence="1">
    <location>
        <begin position="19"/>
        <end position="449"/>
    </location>
</feature>
<dbReference type="AlphaFoldDB" id="A0A9P7FV45"/>
<dbReference type="OrthoDB" id="408631at2759"/>